<dbReference type="EMBL" id="CP013124">
    <property type="protein sequence ID" value="ALN20383.1"/>
    <property type="molecule type" value="Genomic_DNA"/>
</dbReference>
<sequence length="484" mass="52141">MRCFLVVALVAGLSACSMTPELQRPAPPVPASFAEAAALQGAAVPASEMGWRTMFADPQLQRLIELALVHNRDLRQAALNVDAARSMFNIQQSTRLPSVSLDASRTRERALAQDNSGESRREVSNQVAVNVGVSAFELDLFGRVRSLSDAALARYLASEQGRDAAQISLIGAVADAYFARQLADEQRQLAQRTLKDWQQSLKLARLLQDAKQNSGLDVAQAEGQVASAEADLQARQRAYVQAGNALQLLVGAELPADLPAPRELARQPLVAPLPAGLHSDMLLVRPDIRQAEQTLSAANADIGAARAAFFPQVSLTASFGYASTSLGSLFDPSRQVWRFAPQISQPLFQAGRLRAELRLAKVRKSEAVAQYEHAIQVAFREVADALAGMATLDSQIEAQTRVVASAQRRVALSGLRYQAGVDGRLELLDAQRGLYAAQQSLLELRRDAAVNSVALYKALGGGLRERTIITAANSPAANADHREQ</sequence>
<dbReference type="PANTHER" id="PTHR30203:SF32">
    <property type="entry name" value="CATION EFFLUX SYSTEM PROTEIN CUSC"/>
    <property type="match status" value="1"/>
</dbReference>
<keyword evidence="3 8" id="KW-1134">Transmembrane beta strand</keyword>
<evidence type="ECO:0000256" key="1">
    <source>
        <dbReference type="ARBA" id="ARBA00004459"/>
    </source>
</evidence>
<dbReference type="InterPro" id="IPR003423">
    <property type="entry name" value="OMP_efflux"/>
</dbReference>
<evidence type="ECO:0000256" key="4">
    <source>
        <dbReference type="ARBA" id="ARBA00022692"/>
    </source>
</evidence>
<feature type="signal peptide" evidence="8">
    <location>
        <begin position="1"/>
        <end position="19"/>
    </location>
</feature>
<dbReference type="Gene3D" id="1.20.1600.10">
    <property type="entry name" value="Outer membrane efflux proteins (OEP)"/>
    <property type="match status" value="1"/>
</dbReference>
<reference evidence="9 10" key="1">
    <citation type="submission" date="2015-11" db="EMBL/GenBank/DDBJ databases">
        <authorList>
            <person name="Chong T.M."/>
            <person name="Chan K.G."/>
            <person name="Dessaux Y."/>
        </authorList>
    </citation>
    <scope>NUCLEOTIDE SEQUENCE [LARGE SCALE GENOMIC DNA]</scope>
    <source>
        <strain evidence="9 10">S5.2</strain>
    </source>
</reference>
<proteinExistence type="inferred from homology"/>
<dbReference type="PANTHER" id="PTHR30203">
    <property type="entry name" value="OUTER MEMBRANE CATION EFFLUX PROTEIN"/>
    <property type="match status" value="1"/>
</dbReference>
<keyword evidence="6" id="KW-0998">Cell outer membrane</keyword>
<gene>
    <name evidence="9" type="ORF">DW68_017650</name>
</gene>
<evidence type="ECO:0000313" key="10">
    <source>
        <dbReference type="Proteomes" id="UP000028530"/>
    </source>
</evidence>
<organism evidence="9 10">
    <name type="scientific">Ectopseudomonas mendocina S5.2</name>
    <dbReference type="NCBI Taxonomy" id="1225174"/>
    <lineage>
        <taxon>Bacteria</taxon>
        <taxon>Pseudomonadati</taxon>
        <taxon>Pseudomonadota</taxon>
        <taxon>Gammaproteobacteria</taxon>
        <taxon>Pseudomonadales</taxon>
        <taxon>Pseudomonadaceae</taxon>
        <taxon>Ectopseudomonas</taxon>
    </lineage>
</organism>
<name>A0ABM5VZK2_ECTME</name>
<dbReference type="InterPro" id="IPR010131">
    <property type="entry name" value="MdtP/NodT-like"/>
</dbReference>
<keyword evidence="8" id="KW-0732">Signal</keyword>
<protein>
    <submittedName>
        <fullName evidence="9">RND transporter</fullName>
    </submittedName>
</protein>
<dbReference type="PROSITE" id="PS51257">
    <property type="entry name" value="PROKAR_LIPOPROTEIN"/>
    <property type="match status" value="1"/>
</dbReference>
<evidence type="ECO:0000313" key="9">
    <source>
        <dbReference type="EMBL" id="ALN20383.1"/>
    </source>
</evidence>
<dbReference type="RefSeq" id="WP_036994503.1">
    <property type="nucleotide sequence ID" value="NZ_CP013124.1"/>
</dbReference>
<dbReference type="Proteomes" id="UP000028530">
    <property type="component" value="Chromosome"/>
</dbReference>
<evidence type="ECO:0000256" key="8">
    <source>
        <dbReference type="RuleBase" id="RU362097"/>
    </source>
</evidence>
<dbReference type="NCBIfam" id="TIGR01845">
    <property type="entry name" value="outer_NodT"/>
    <property type="match status" value="1"/>
</dbReference>
<evidence type="ECO:0000256" key="3">
    <source>
        <dbReference type="ARBA" id="ARBA00022452"/>
    </source>
</evidence>
<accession>A0ABM5VZK2</accession>
<dbReference type="GeneID" id="57607715"/>
<evidence type="ECO:0000256" key="2">
    <source>
        <dbReference type="ARBA" id="ARBA00007613"/>
    </source>
</evidence>
<evidence type="ECO:0000256" key="6">
    <source>
        <dbReference type="ARBA" id="ARBA00023237"/>
    </source>
</evidence>
<feature type="chain" id="PRO_5045006693" evidence="8">
    <location>
        <begin position="20"/>
        <end position="484"/>
    </location>
</feature>
<comment type="similarity">
    <text evidence="2 8">Belongs to the outer membrane factor (OMF) (TC 1.B.17) family.</text>
</comment>
<dbReference type="Gene3D" id="2.20.200.10">
    <property type="entry name" value="Outer membrane efflux proteins (OEP)"/>
    <property type="match status" value="1"/>
</dbReference>
<keyword evidence="5 8" id="KW-0564">Palmitate</keyword>
<evidence type="ECO:0000256" key="5">
    <source>
        <dbReference type="ARBA" id="ARBA00023139"/>
    </source>
</evidence>
<keyword evidence="10" id="KW-1185">Reference proteome</keyword>
<dbReference type="SUPFAM" id="SSF56954">
    <property type="entry name" value="Outer membrane efflux proteins (OEP)"/>
    <property type="match status" value="1"/>
</dbReference>
<keyword evidence="8" id="KW-0472">Membrane</keyword>
<evidence type="ECO:0000256" key="7">
    <source>
        <dbReference type="ARBA" id="ARBA00023288"/>
    </source>
</evidence>
<dbReference type="Pfam" id="PF02321">
    <property type="entry name" value="OEP"/>
    <property type="match status" value="2"/>
</dbReference>
<comment type="subcellular location">
    <subcellularLocation>
        <location evidence="1 8">Cell outer membrane</location>
        <topology evidence="1 8">Lipid-anchor</topology>
    </subcellularLocation>
</comment>
<keyword evidence="4 8" id="KW-0812">Transmembrane</keyword>
<keyword evidence="7 8" id="KW-0449">Lipoprotein</keyword>